<dbReference type="InterPro" id="IPR018702">
    <property type="entry name" value="DUF2207"/>
</dbReference>
<protein>
    <recommendedName>
        <fullName evidence="1">DUF2207 domain-containing protein</fullName>
    </recommendedName>
</protein>
<dbReference type="EMBL" id="NOKQ01000217">
    <property type="protein sequence ID" value="OZS77784.1"/>
    <property type="molecule type" value="Genomic_DNA"/>
</dbReference>
<name>A0A264W2K4_9BACL</name>
<organism evidence="2 3">
    <name type="scientific">Tetzosporium hominis</name>
    <dbReference type="NCBI Taxonomy" id="2020506"/>
    <lineage>
        <taxon>Bacteria</taxon>
        <taxon>Bacillati</taxon>
        <taxon>Bacillota</taxon>
        <taxon>Bacilli</taxon>
        <taxon>Bacillales</taxon>
        <taxon>Caryophanaceae</taxon>
        <taxon>Tetzosporium</taxon>
    </lineage>
</organism>
<feature type="domain" description="DUF2207" evidence="1">
    <location>
        <begin position="29"/>
        <end position="61"/>
    </location>
</feature>
<reference evidence="2 3" key="1">
    <citation type="submission" date="2017-07" db="EMBL/GenBank/DDBJ databases">
        <title>Tetzosporium hominis gen.nov. sp.nov.</title>
        <authorList>
            <person name="Tetz G."/>
            <person name="Tetz V."/>
        </authorList>
    </citation>
    <scope>NUCLEOTIDE SEQUENCE [LARGE SCALE GENOMIC DNA]</scope>
    <source>
        <strain evidence="2 3">VT-49</strain>
    </source>
</reference>
<evidence type="ECO:0000259" key="1">
    <source>
        <dbReference type="Pfam" id="PF09972"/>
    </source>
</evidence>
<dbReference type="AlphaFoldDB" id="A0A264W2K4"/>
<comment type="caution">
    <text evidence="2">The sequence shown here is derived from an EMBL/GenBank/DDBJ whole genome shotgun (WGS) entry which is preliminary data.</text>
</comment>
<evidence type="ECO:0000313" key="3">
    <source>
        <dbReference type="Proteomes" id="UP000217065"/>
    </source>
</evidence>
<dbReference type="Proteomes" id="UP000217065">
    <property type="component" value="Unassembled WGS sequence"/>
</dbReference>
<sequence>MKKNWIRSFIVTLVLISMFPLQAIAIDFEIETVRIDAQLNEDGSASITERFTYAFEEDCNGSRSRV</sequence>
<proteinExistence type="predicted"/>
<keyword evidence="3" id="KW-1185">Reference proteome</keyword>
<dbReference type="Pfam" id="PF09972">
    <property type="entry name" value="DUF2207"/>
    <property type="match status" value="1"/>
</dbReference>
<accession>A0A264W2K4</accession>
<gene>
    <name evidence="2" type="ORF">CF394_08495</name>
</gene>
<evidence type="ECO:0000313" key="2">
    <source>
        <dbReference type="EMBL" id="OZS77784.1"/>
    </source>
</evidence>